<dbReference type="PANTHER" id="PTHR10333">
    <property type="entry name" value="INHIBITOR OF GROWTH PROTEIN"/>
    <property type="match status" value="1"/>
</dbReference>
<dbReference type="SMART" id="SM00249">
    <property type="entry name" value="PHD"/>
    <property type="match status" value="1"/>
</dbReference>
<keyword evidence="6" id="KW-0156">Chromatin regulator</keyword>
<dbReference type="InterPro" id="IPR011011">
    <property type="entry name" value="Znf_FYVE_PHD"/>
</dbReference>
<reference evidence="11" key="2">
    <citation type="submission" date="2023-02" db="EMBL/GenBank/DDBJ databases">
        <authorList>
            <consortium name="DOE Joint Genome Institute"/>
            <person name="Mondo S.J."/>
            <person name="Chang Y."/>
            <person name="Wang Y."/>
            <person name="Ahrendt S."/>
            <person name="Andreopoulos W."/>
            <person name="Barry K."/>
            <person name="Beard J."/>
            <person name="Benny G.L."/>
            <person name="Blankenship S."/>
            <person name="Bonito G."/>
            <person name="Cuomo C."/>
            <person name="Desiro A."/>
            <person name="Gervers K.A."/>
            <person name="Hundley H."/>
            <person name="Kuo A."/>
            <person name="LaButti K."/>
            <person name="Lang B.F."/>
            <person name="Lipzen A."/>
            <person name="O'Donnell K."/>
            <person name="Pangilinan J."/>
            <person name="Reynolds N."/>
            <person name="Sandor L."/>
            <person name="Smith M.W."/>
            <person name="Tsang A."/>
            <person name="Grigoriev I.V."/>
            <person name="Stajich J.E."/>
            <person name="Spatafora J.W."/>
        </authorList>
    </citation>
    <scope>NUCLEOTIDE SEQUENCE</scope>
    <source>
        <strain evidence="11">RSA 2281</strain>
    </source>
</reference>
<evidence type="ECO:0000256" key="1">
    <source>
        <dbReference type="ARBA" id="ARBA00004123"/>
    </source>
</evidence>
<dbReference type="EMBL" id="JAIXMP010000013">
    <property type="protein sequence ID" value="KAI9263428.1"/>
    <property type="molecule type" value="Genomic_DNA"/>
</dbReference>
<dbReference type="InterPro" id="IPR019786">
    <property type="entry name" value="Zinc_finger_PHD-type_CS"/>
</dbReference>
<evidence type="ECO:0000259" key="10">
    <source>
        <dbReference type="PROSITE" id="PS50016"/>
    </source>
</evidence>
<evidence type="ECO:0000256" key="4">
    <source>
        <dbReference type="ARBA" id="ARBA00022771"/>
    </source>
</evidence>
<dbReference type="SUPFAM" id="SSF57903">
    <property type="entry name" value="FYVE/PHD zinc finger"/>
    <property type="match status" value="1"/>
</dbReference>
<feature type="binding site" evidence="8">
    <location>
        <position position="32"/>
    </location>
    <ligand>
        <name>Zn(2+)</name>
        <dbReference type="ChEBI" id="CHEBI:29105"/>
        <label>1</label>
    </ligand>
</feature>
<accession>A0AAD5PDX2</accession>
<evidence type="ECO:0000256" key="3">
    <source>
        <dbReference type="ARBA" id="ARBA00022723"/>
    </source>
</evidence>
<dbReference type="GO" id="GO:0008270">
    <property type="term" value="F:zinc ion binding"/>
    <property type="evidence" value="ECO:0007669"/>
    <property type="project" value="UniProtKB-KW"/>
</dbReference>
<dbReference type="GO" id="GO:0006325">
    <property type="term" value="P:chromatin organization"/>
    <property type="evidence" value="ECO:0007669"/>
    <property type="project" value="UniProtKB-KW"/>
</dbReference>
<evidence type="ECO:0000256" key="2">
    <source>
        <dbReference type="ARBA" id="ARBA00010210"/>
    </source>
</evidence>
<evidence type="ECO:0000256" key="6">
    <source>
        <dbReference type="ARBA" id="ARBA00022853"/>
    </source>
</evidence>
<dbReference type="GO" id="GO:0005634">
    <property type="term" value="C:nucleus"/>
    <property type="evidence" value="ECO:0007669"/>
    <property type="project" value="UniProtKB-SubCell"/>
</dbReference>
<gene>
    <name evidence="11" type="ORF">BDA99DRAFT_438284</name>
</gene>
<dbReference type="InterPro" id="IPR019787">
    <property type="entry name" value="Znf_PHD-finger"/>
</dbReference>
<keyword evidence="12" id="KW-1185">Reference proteome</keyword>
<feature type="non-terminal residue" evidence="11">
    <location>
        <position position="1"/>
    </location>
</feature>
<organism evidence="11 12">
    <name type="scientific">Phascolomyces articulosus</name>
    <dbReference type="NCBI Taxonomy" id="60185"/>
    <lineage>
        <taxon>Eukaryota</taxon>
        <taxon>Fungi</taxon>
        <taxon>Fungi incertae sedis</taxon>
        <taxon>Mucoromycota</taxon>
        <taxon>Mucoromycotina</taxon>
        <taxon>Mucoromycetes</taxon>
        <taxon>Mucorales</taxon>
        <taxon>Lichtheimiaceae</taxon>
        <taxon>Phascolomyces</taxon>
    </lineage>
</organism>
<protein>
    <submittedName>
        <fullName evidence="11">The Ing1 Phd finger in complex with A histone H3k4me3 peptide</fullName>
    </submittedName>
</protein>
<feature type="binding site" evidence="8">
    <location>
        <position position="29"/>
    </location>
    <ligand>
        <name>Zn(2+)</name>
        <dbReference type="ChEBI" id="CHEBI:29105"/>
        <label>1</label>
    </ligand>
</feature>
<feature type="binding site" evidence="8">
    <location>
        <position position="5"/>
    </location>
    <ligand>
        <name>Zn(2+)</name>
        <dbReference type="ChEBI" id="CHEBI:29105"/>
        <label>1</label>
    </ligand>
</feature>
<feature type="binding site" evidence="8">
    <location>
        <position position="7"/>
    </location>
    <ligand>
        <name>Zn(2+)</name>
        <dbReference type="ChEBI" id="CHEBI:29105"/>
        <label>1</label>
    </ligand>
</feature>
<feature type="binding site" evidence="8">
    <location>
        <position position="23"/>
    </location>
    <ligand>
        <name>Zn(2+)</name>
        <dbReference type="ChEBI" id="CHEBI:29105"/>
        <label>2</label>
    </ligand>
</feature>
<sequence length="59" mass="6981">QQVWCICREPKYGKMICCDNDDCQIQWFHFPCVGLNREPKGTWYCDNCKAQNPAKNPKQ</sequence>
<feature type="binding site" evidence="8">
    <location>
        <position position="48"/>
    </location>
    <ligand>
        <name>Zn(2+)</name>
        <dbReference type="ChEBI" id="CHEBI:29105"/>
        <label>2</label>
    </ligand>
</feature>
<keyword evidence="5 8" id="KW-0862">Zinc</keyword>
<keyword evidence="7" id="KW-0539">Nucleus</keyword>
<dbReference type="PANTHER" id="PTHR10333:SF42">
    <property type="entry name" value="INHIBITOR OF GROWTH PROTEIN 5"/>
    <property type="match status" value="1"/>
</dbReference>
<reference evidence="11" key="1">
    <citation type="journal article" date="2022" name="IScience">
        <title>Evolution of zygomycete secretomes and the origins of terrestrial fungal ecologies.</title>
        <authorList>
            <person name="Chang Y."/>
            <person name="Wang Y."/>
            <person name="Mondo S."/>
            <person name="Ahrendt S."/>
            <person name="Andreopoulos W."/>
            <person name="Barry K."/>
            <person name="Beard J."/>
            <person name="Benny G.L."/>
            <person name="Blankenship S."/>
            <person name="Bonito G."/>
            <person name="Cuomo C."/>
            <person name="Desiro A."/>
            <person name="Gervers K.A."/>
            <person name="Hundley H."/>
            <person name="Kuo A."/>
            <person name="LaButti K."/>
            <person name="Lang B.F."/>
            <person name="Lipzen A."/>
            <person name="O'Donnell K."/>
            <person name="Pangilinan J."/>
            <person name="Reynolds N."/>
            <person name="Sandor L."/>
            <person name="Smith M.E."/>
            <person name="Tsang A."/>
            <person name="Grigoriev I.V."/>
            <person name="Stajich J.E."/>
            <person name="Spatafora J.W."/>
        </authorList>
    </citation>
    <scope>NUCLEOTIDE SEQUENCE</scope>
    <source>
        <strain evidence="11">RSA 2281</strain>
    </source>
</reference>
<evidence type="ECO:0000313" key="11">
    <source>
        <dbReference type="EMBL" id="KAI9263428.1"/>
    </source>
</evidence>
<comment type="subcellular location">
    <subcellularLocation>
        <location evidence="1">Nucleus</location>
    </subcellularLocation>
</comment>
<dbReference type="InterPro" id="IPR059153">
    <property type="entry name" value="NSD_PHD-1st"/>
</dbReference>
<evidence type="ECO:0000313" key="12">
    <source>
        <dbReference type="Proteomes" id="UP001209540"/>
    </source>
</evidence>
<evidence type="ECO:0000256" key="8">
    <source>
        <dbReference type="PIRSR" id="PIRSR628651-51"/>
    </source>
</evidence>
<dbReference type="InterPro" id="IPR028651">
    <property type="entry name" value="ING_fam"/>
</dbReference>
<feature type="binding site" evidence="8">
    <location>
        <position position="45"/>
    </location>
    <ligand>
        <name>Zn(2+)</name>
        <dbReference type="ChEBI" id="CHEBI:29105"/>
        <label>2</label>
    </ligand>
</feature>
<dbReference type="Gene3D" id="3.30.40.10">
    <property type="entry name" value="Zinc/RING finger domain, C3HC4 (zinc finger)"/>
    <property type="match status" value="1"/>
</dbReference>
<dbReference type="PROSITE" id="PS50016">
    <property type="entry name" value="ZF_PHD_2"/>
    <property type="match status" value="1"/>
</dbReference>
<dbReference type="PROSITE" id="PS01359">
    <property type="entry name" value="ZF_PHD_1"/>
    <property type="match status" value="1"/>
</dbReference>
<dbReference type="AlphaFoldDB" id="A0AAD5PDX2"/>
<dbReference type="InterPro" id="IPR001965">
    <property type="entry name" value="Znf_PHD"/>
</dbReference>
<dbReference type="Proteomes" id="UP001209540">
    <property type="component" value="Unassembled WGS sequence"/>
</dbReference>
<feature type="domain" description="PHD-type" evidence="10">
    <location>
        <begin position="2"/>
        <end position="51"/>
    </location>
</feature>
<evidence type="ECO:0000256" key="9">
    <source>
        <dbReference type="PROSITE-ProRule" id="PRU00146"/>
    </source>
</evidence>
<feature type="binding site" evidence="8">
    <location>
        <position position="18"/>
    </location>
    <ligand>
        <name>Zn(2+)</name>
        <dbReference type="ChEBI" id="CHEBI:29105"/>
        <label>2</label>
    </ligand>
</feature>
<name>A0AAD5PDX2_9FUNG</name>
<comment type="similarity">
    <text evidence="2">Belongs to the ING family.</text>
</comment>
<keyword evidence="4 9" id="KW-0863">Zinc-finger</keyword>
<proteinExistence type="inferred from homology"/>
<keyword evidence="3 8" id="KW-0479">Metal-binding</keyword>
<evidence type="ECO:0000256" key="5">
    <source>
        <dbReference type="ARBA" id="ARBA00022833"/>
    </source>
</evidence>
<dbReference type="InterPro" id="IPR013083">
    <property type="entry name" value="Znf_RING/FYVE/PHD"/>
</dbReference>
<comment type="caution">
    <text evidence="11">The sequence shown here is derived from an EMBL/GenBank/DDBJ whole genome shotgun (WGS) entry which is preliminary data.</text>
</comment>
<dbReference type="Pfam" id="PF23011">
    <property type="entry name" value="PHD-1st_NSD"/>
    <property type="match status" value="1"/>
</dbReference>
<evidence type="ECO:0000256" key="7">
    <source>
        <dbReference type="ARBA" id="ARBA00023242"/>
    </source>
</evidence>